<keyword evidence="1" id="KW-0560">Oxidoreductase</keyword>
<proteinExistence type="predicted"/>
<evidence type="ECO:0000259" key="2">
    <source>
        <dbReference type="Pfam" id="PF01266"/>
    </source>
</evidence>
<dbReference type="PATRIC" id="fig|317.243.peg.5066"/>
<evidence type="ECO:0000256" key="1">
    <source>
        <dbReference type="ARBA" id="ARBA00023002"/>
    </source>
</evidence>
<dbReference type="GO" id="GO:0005737">
    <property type="term" value="C:cytoplasm"/>
    <property type="evidence" value="ECO:0007669"/>
    <property type="project" value="TreeGrafter"/>
</dbReference>
<dbReference type="InterPro" id="IPR006076">
    <property type="entry name" value="FAD-dep_OxRdtase"/>
</dbReference>
<dbReference type="Gene3D" id="3.30.9.10">
    <property type="entry name" value="D-Amino Acid Oxidase, subunit A, domain 2"/>
    <property type="match status" value="1"/>
</dbReference>
<dbReference type="GO" id="GO:0016491">
    <property type="term" value="F:oxidoreductase activity"/>
    <property type="evidence" value="ECO:0007669"/>
    <property type="project" value="UniProtKB-KW"/>
</dbReference>
<feature type="domain" description="FAD dependent oxidoreductase" evidence="2">
    <location>
        <begin position="34"/>
        <end position="390"/>
    </location>
</feature>
<dbReference type="Gene3D" id="3.50.50.60">
    <property type="entry name" value="FAD/NAD(P)-binding domain"/>
    <property type="match status" value="1"/>
</dbReference>
<dbReference type="EMBL" id="LGSI01000050">
    <property type="protein sequence ID" value="OCR23920.1"/>
    <property type="molecule type" value="Genomic_DNA"/>
</dbReference>
<dbReference type="PANTHER" id="PTHR13847:SF281">
    <property type="entry name" value="FAD DEPENDENT OXIDOREDUCTASE DOMAIN-CONTAINING PROTEIN"/>
    <property type="match status" value="1"/>
</dbReference>
<dbReference type="SUPFAM" id="SSF51905">
    <property type="entry name" value="FAD/NAD(P)-binding domain"/>
    <property type="match status" value="1"/>
</dbReference>
<sequence length="434" mass="46709">MSYMRSAMTPDSLWAATAQPAPALQSLEGERRCDVVIIGAGYTGLSAAHHIALSGREPLIVEANTLAWGASGRNGGVVSPKFRVGFSTLMQRFGRDTALQMYHTGYAAVDSLVELIDSLGLTHAQLHMGGHIAAAHNAHALVGLESTANWIKRETGGSSSVMISAEQVREMTGSTIFSGGLLTPKAGGIHPLNYARGIAQSLHDRGVKLYINSPAQQVRREGEHVVVQTPQGRVIAKQVIYATNGYSDQTKATDTLHRRLIPFRSAIIATEPLPAHILAGIMPGGQVCGDTKRMLRWFRVIGDRLIFGGRGAFGKGDSDSAFNDLQRSMGVVFPTLREQKIAYRWSGLVAMTLDYLPHAGQLDERSFYAIGYNGGGVAMSTWMGKQLAAMTAGEKVELGLLAGDHFNPIPLHAFRAPGVRLAAGWQQFLDIIGR</sequence>
<dbReference type="Proteomes" id="UP000093104">
    <property type="component" value="Unassembled WGS sequence"/>
</dbReference>
<dbReference type="InterPro" id="IPR036188">
    <property type="entry name" value="FAD/NAD-bd_sf"/>
</dbReference>
<protein>
    <submittedName>
        <fullName evidence="3">Oxidoreductase</fullName>
    </submittedName>
</protein>
<name>A0A1C7Z443_PSESX</name>
<gene>
    <name evidence="3" type="ORF">AFK24_16420</name>
</gene>
<evidence type="ECO:0000313" key="4">
    <source>
        <dbReference type="Proteomes" id="UP000093104"/>
    </source>
</evidence>
<comment type="caution">
    <text evidence="3">The sequence shown here is derived from an EMBL/GenBank/DDBJ whole genome shotgun (WGS) entry which is preliminary data.</text>
</comment>
<organism evidence="3 4">
    <name type="scientific">Pseudomonas syringae</name>
    <dbReference type="NCBI Taxonomy" id="317"/>
    <lineage>
        <taxon>Bacteria</taxon>
        <taxon>Pseudomonadati</taxon>
        <taxon>Pseudomonadota</taxon>
        <taxon>Gammaproteobacteria</taxon>
        <taxon>Pseudomonadales</taxon>
        <taxon>Pseudomonadaceae</taxon>
        <taxon>Pseudomonas</taxon>
    </lineage>
</organism>
<reference evidence="3 4" key="1">
    <citation type="submission" date="2015-07" db="EMBL/GenBank/DDBJ databases">
        <title>Draft genome sequence of a diazotrophic, plant growth-promoting rhizobacterium of the Pseudomonas syringae complex.</title>
        <authorList>
            <person name="Patten C.L."/>
            <person name="Jeong H."/>
        </authorList>
    </citation>
    <scope>NUCLEOTIDE SEQUENCE [LARGE SCALE GENOMIC DNA]</scope>
    <source>
        <strain evidence="3 4">GR12-2</strain>
    </source>
</reference>
<accession>A0A1C7Z443</accession>
<evidence type="ECO:0000313" key="3">
    <source>
        <dbReference type="EMBL" id="OCR23920.1"/>
    </source>
</evidence>
<dbReference type="PANTHER" id="PTHR13847">
    <property type="entry name" value="SARCOSINE DEHYDROGENASE-RELATED"/>
    <property type="match status" value="1"/>
</dbReference>
<dbReference type="Pfam" id="PF01266">
    <property type="entry name" value="DAO"/>
    <property type="match status" value="1"/>
</dbReference>
<dbReference type="AlphaFoldDB" id="A0A1C7Z443"/>